<keyword evidence="2" id="KW-1133">Transmembrane helix</keyword>
<evidence type="ECO:0000256" key="2">
    <source>
        <dbReference type="SAM" id="Phobius"/>
    </source>
</evidence>
<accession>A0ABU2NZM4</accession>
<reference evidence="4" key="1">
    <citation type="submission" date="2023-07" db="EMBL/GenBank/DDBJ databases">
        <title>30 novel species of actinomycetes from the DSMZ collection.</title>
        <authorList>
            <person name="Nouioui I."/>
        </authorList>
    </citation>
    <scope>NUCLEOTIDE SEQUENCE [LARGE SCALE GENOMIC DNA]</scope>
    <source>
        <strain evidence="4">DSM 42041</strain>
    </source>
</reference>
<dbReference type="Pfam" id="PF04186">
    <property type="entry name" value="FxsA"/>
    <property type="match status" value="1"/>
</dbReference>
<protein>
    <submittedName>
        <fullName evidence="3">FxsA family membrane protein</fullName>
    </submittedName>
</protein>
<name>A0ABU2NZM4_9ACTN</name>
<dbReference type="RefSeq" id="WP_311675810.1">
    <property type="nucleotide sequence ID" value="NZ_JAVREQ010000032.1"/>
</dbReference>
<evidence type="ECO:0000313" key="4">
    <source>
        <dbReference type="Proteomes" id="UP001183414"/>
    </source>
</evidence>
<gene>
    <name evidence="3" type="primary">fxsA</name>
    <name evidence="3" type="ORF">RM572_25935</name>
</gene>
<dbReference type="InterPro" id="IPR007313">
    <property type="entry name" value="FxsA"/>
</dbReference>
<dbReference type="PANTHER" id="PTHR35335:SF1">
    <property type="entry name" value="UPF0716 PROTEIN FXSA"/>
    <property type="match status" value="1"/>
</dbReference>
<dbReference type="PANTHER" id="PTHR35335">
    <property type="entry name" value="UPF0716 PROTEIN FXSA"/>
    <property type="match status" value="1"/>
</dbReference>
<dbReference type="Proteomes" id="UP001183414">
    <property type="component" value="Unassembled WGS sequence"/>
</dbReference>
<keyword evidence="2" id="KW-0472">Membrane</keyword>
<feature type="transmembrane region" description="Helical" evidence="2">
    <location>
        <begin position="45"/>
        <end position="62"/>
    </location>
</feature>
<keyword evidence="4" id="KW-1185">Reference proteome</keyword>
<keyword evidence="2" id="KW-0812">Transmembrane</keyword>
<dbReference type="NCBIfam" id="NF008528">
    <property type="entry name" value="PRK11463.1-2"/>
    <property type="match status" value="1"/>
</dbReference>
<organism evidence="3 4">
    <name type="scientific">Streptomyces hazeniae</name>
    <dbReference type="NCBI Taxonomy" id="3075538"/>
    <lineage>
        <taxon>Bacteria</taxon>
        <taxon>Bacillati</taxon>
        <taxon>Actinomycetota</taxon>
        <taxon>Actinomycetes</taxon>
        <taxon>Kitasatosporales</taxon>
        <taxon>Streptomycetaceae</taxon>
        <taxon>Streptomyces</taxon>
    </lineage>
</organism>
<dbReference type="EMBL" id="JAVREQ010000032">
    <property type="protein sequence ID" value="MDT0382204.1"/>
    <property type="molecule type" value="Genomic_DNA"/>
</dbReference>
<feature type="transmembrane region" description="Helical" evidence="2">
    <location>
        <begin position="124"/>
        <end position="146"/>
    </location>
</feature>
<evidence type="ECO:0000256" key="1">
    <source>
        <dbReference type="SAM" id="MobiDB-lite"/>
    </source>
</evidence>
<feature type="region of interest" description="Disordered" evidence="1">
    <location>
        <begin position="1"/>
        <end position="40"/>
    </location>
</feature>
<proteinExistence type="predicted"/>
<dbReference type="NCBIfam" id="NF008527">
    <property type="entry name" value="PRK11463.1-1"/>
    <property type="match status" value="1"/>
</dbReference>
<comment type="caution">
    <text evidence="3">The sequence shown here is derived from an EMBL/GenBank/DDBJ whole genome shotgun (WGS) entry which is preliminary data.</text>
</comment>
<sequence>MSNGAPYPFQPPPRDRHEAPQEGTGRPGGPDGGGRTARRRSPARTLAPLIVAAWAVLEIWLLTVVADAAGGLTVLLLLAGGFVVGALVVRRAGRRAWRQLSAAFATPGGPGEAREGAGRRGGNTFAMLGGLLLMVPGLVSDAAALLCLFPPTAKLLRRGAERRLSGLAGGDLGDAMRQARSAQEQVRIHRPDGRIVQGEVLRDDDGPPAR</sequence>
<feature type="compositionally biased region" description="Gly residues" evidence="1">
    <location>
        <begin position="25"/>
        <end position="35"/>
    </location>
</feature>
<feature type="transmembrane region" description="Helical" evidence="2">
    <location>
        <begin position="68"/>
        <end position="89"/>
    </location>
</feature>
<evidence type="ECO:0000313" key="3">
    <source>
        <dbReference type="EMBL" id="MDT0382204.1"/>
    </source>
</evidence>